<keyword evidence="3" id="KW-0472">Membrane</keyword>
<dbReference type="Proteomes" id="UP001153076">
    <property type="component" value="Unassembled WGS sequence"/>
</dbReference>
<dbReference type="PROSITE" id="PS50102">
    <property type="entry name" value="RRM"/>
    <property type="match status" value="1"/>
</dbReference>
<protein>
    <recommendedName>
        <fullName evidence="4">RRM domain-containing protein</fullName>
    </recommendedName>
</protein>
<dbReference type="Gene3D" id="3.30.70.330">
    <property type="match status" value="1"/>
</dbReference>
<comment type="caution">
    <text evidence="5">The sequence shown here is derived from an EMBL/GenBank/DDBJ whole genome shotgun (WGS) entry which is preliminary data.</text>
</comment>
<dbReference type="CDD" id="cd00590">
    <property type="entry name" value="RRM_SF"/>
    <property type="match status" value="1"/>
</dbReference>
<dbReference type="AlphaFoldDB" id="A0A9Q1K5N9"/>
<dbReference type="InterPro" id="IPR012677">
    <property type="entry name" value="Nucleotide-bd_a/b_plait_sf"/>
</dbReference>
<evidence type="ECO:0000313" key="6">
    <source>
        <dbReference type="Proteomes" id="UP001153076"/>
    </source>
</evidence>
<organism evidence="5 6">
    <name type="scientific">Carnegiea gigantea</name>
    <dbReference type="NCBI Taxonomy" id="171969"/>
    <lineage>
        <taxon>Eukaryota</taxon>
        <taxon>Viridiplantae</taxon>
        <taxon>Streptophyta</taxon>
        <taxon>Embryophyta</taxon>
        <taxon>Tracheophyta</taxon>
        <taxon>Spermatophyta</taxon>
        <taxon>Magnoliopsida</taxon>
        <taxon>eudicotyledons</taxon>
        <taxon>Gunneridae</taxon>
        <taxon>Pentapetalae</taxon>
        <taxon>Caryophyllales</taxon>
        <taxon>Cactineae</taxon>
        <taxon>Cactaceae</taxon>
        <taxon>Cactoideae</taxon>
        <taxon>Echinocereeae</taxon>
        <taxon>Carnegiea</taxon>
    </lineage>
</organism>
<dbReference type="GO" id="GO:0003723">
    <property type="term" value="F:RNA binding"/>
    <property type="evidence" value="ECO:0007669"/>
    <property type="project" value="UniProtKB-UniRule"/>
</dbReference>
<feature type="domain" description="RRM" evidence="4">
    <location>
        <begin position="88"/>
        <end position="165"/>
    </location>
</feature>
<keyword evidence="3" id="KW-1133">Transmembrane helix</keyword>
<evidence type="ECO:0000256" key="2">
    <source>
        <dbReference type="SAM" id="MobiDB-lite"/>
    </source>
</evidence>
<dbReference type="OrthoDB" id="1749483at2759"/>
<evidence type="ECO:0000256" key="3">
    <source>
        <dbReference type="SAM" id="Phobius"/>
    </source>
</evidence>
<dbReference type="InterPro" id="IPR000504">
    <property type="entry name" value="RRM_dom"/>
</dbReference>
<dbReference type="InterPro" id="IPR035979">
    <property type="entry name" value="RBD_domain_sf"/>
</dbReference>
<keyword evidence="1" id="KW-0694">RNA-binding</keyword>
<dbReference type="EMBL" id="JAKOGI010000311">
    <property type="protein sequence ID" value="KAJ8437228.1"/>
    <property type="molecule type" value="Genomic_DNA"/>
</dbReference>
<feature type="transmembrane region" description="Helical" evidence="3">
    <location>
        <begin position="275"/>
        <end position="293"/>
    </location>
</feature>
<evidence type="ECO:0000313" key="5">
    <source>
        <dbReference type="EMBL" id="KAJ8437228.1"/>
    </source>
</evidence>
<gene>
    <name evidence="5" type="ORF">Cgig2_012497</name>
</gene>
<dbReference type="SUPFAM" id="SSF54928">
    <property type="entry name" value="RNA-binding domain, RBD"/>
    <property type="match status" value="1"/>
</dbReference>
<accession>A0A9Q1K5N9</accession>
<proteinExistence type="predicted"/>
<sequence>MPLVHIAKVIFMSTLPGFDGTFSPPSSSHWRLIPGGGLVPSLVIVAMVMRLVFLLKFVASMAIPPRHNDKSFPRRRLVDTGMCLSGTMVYAVRSIPSNLLRCQIENLFLRHQVLGAYILNKIGRKSGRKYVFIRFAYIQEGLKAIEHLNGRIVSDCKLHVMWARFQKRMSTRRRSGSSSTRKKAIWKWITKVKNIPNQDFSSHYKQEYIAERSECQQIRRPKKEAVEEDVHEDLSDNNKKISQPLNNQHNRPIMLGSSPLKHQVMDLQWRMMKKLIAPYALSMILLKWSFNFMRKKKYVNFLARIRREAIRIKSELQICLTLLKLRKQFWMLENHLVFLLSVMRLRKLEE</sequence>
<keyword evidence="3" id="KW-0812">Transmembrane</keyword>
<evidence type="ECO:0000256" key="1">
    <source>
        <dbReference type="PROSITE-ProRule" id="PRU00176"/>
    </source>
</evidence>
<reference evidence="5" key="1">
    <citation type="submission" date="2022-04" db="EMBL/GenBank/DDBJ databases">
        <title>Carnegiea gigantea Genome sequencing and assembly v2.</title>
        <authorList>
            <person name="Copetti D."/>
            <person name="Sanderson M.J."/>
            <person name="Burquez A."/>
            <person name="Wojciechowski M.F."/>
        </authorList>
    </citation>
    <scope>NUCLEOTIDE SEQUENCE</scope>
    <source>
        <strain evidence="5">SGP5-SGP5p</strain>
        <tissue evidence="5">Aerial part</tissue>
    </source>
</reference>
<evidence type="ECO:0000259" key="4">
    <source>
        <dbReference type="PROSITE" id="PS50102"/>
    </source>
</evidence>
<keyword evidence="6" id="KW-1185">Reference proteome</keyword>
<feature type="transmembrane region" description="Helical" evidence="3">
    <location>
        <begin position="38"/>
        <end position="59"/>
    </location>
</feature>
<name>A0A9Q1K5N9_9CARY</name>
<feature type="region of interest" description="Disordered" evidence="2">
    <location>
        <begin position="228"/>
        <end position="248"/>
    </location>
</feature>